<evidence type="ECO:0000256" key="6">
    <source>
        <dbReference type="ARBA" id="ARBA00023027"/>
    </source>
</evidence>
<evidence type="ECO:0000259" key="11">
    <source>
        <dbReference type="Pfam" id="PF11975"/>
    </source>
</evidence>
<keyword evidence="4" id="KW-0479">Metal-binding</keyword>
<evidence type="ECO:0000256" key="4">
    <source>
        <dbReference type="ARBA" id="ARBA00022723"/>
    </source>
</evidence>
<proteinExistence type="inferred from homology"/>
<evidence type="ECO:0000256" key="1">
    <source>
        <dbReference type="ARBA" id="ARBA00001936"/>
    </source>
</evidence>
<dbReference type="InterPro" id="IPR001088">
    <property type="entry name" value="Glyco_hydro_4"/>
</dbReference>
<reference evidence="12 13" key="1">
    <citation type="submission" date="2024-02" db="EMBL/GenBank/DDBJ databases">
        <title>Bacterial strain from lacustrine sediment.</title>
        <authorList>
            <person name="Petit C."/>
            <person name="Fadhlaoui K."/>
        </authorList>
    </citation>
    <scope>NUCLEOTIDE SEQUENCE [LARGE SCALE GENOMIC DNA]</scope>
    <source>
        <strain evidence="12 13">IPX-CK</strain>
    </source>
</reference>
<evidence type="ECO:0000313" key="12">
    <source>
        <dbReference type="EMBL" id="XAH75515.1"/>
    </source>
</evidence>
<dbReference type="InterPro" id="IPR022616">
    <property type="entry name" value="Glyco_hydro_4_C"/>
</dbReference>
<dbReference type="InterPro" id="IPR015955">
    <property type="entry name" value="Lactate_DH/Glyco_Ohase_4_C"/>
</dbReference>
<comment type="similarity">
    <text evidence="2 10">Belongs to the glycosyl hydrolase 4 family.</text>
</comment>
<evidence type="ECO:0000256" key="7">
    <source>
        <dbReference type="ARBA" id="ARBA00023211"/>
    </source>
</evidence>
<name>A0ABZ3F1J5_9FIRM</name>
<dbReference type="SUPFAM" id="SSF56327">
    <property type="entry name" value="LDH C-terminal domain-like"/>
    <property type="match status" value="1"/>
</dbReference>
<dbReference type="Pfam" id="PF02056">
    <property type="entry name" value="Glyco_hydro_4"/>
    <property type="match status" value="1"/>
</dbReference>
<dbReference type="NCBIfam" id="NF011657">
    <property type="entry name" value="PRK15076.1"/>
    <property type="match status" value="1"/>
</dbReference>
<keyword evidence="7" id="KW-0464">Manganese</keyword>
<comment type="cofactor">
    <cofactor evidence="1">
        <name>Mn(2+)</name>
        <dbReference type="ChEBI" id="CHEBI:29035"/>
    </cofactor>
</comment>
<evidence type="ECO:0000256" key="5">
    <source>
        <dbReference type="ARBA" id="ARBA00022801"/>
    </source>
</evidence>
<organism evidence="12 13">
    <name type="scientific">Kineothrix sedimenti</name>
    <dbReference type="NCBI Taxonomy" id="3123317"/>
    <lineage>
        <taxon>Bacteria</taxon>
        <taxon>Bacillati</taxon>
        <taxon>Bacillota</taxon>
        <taxon>Clostridia</taxon>
        <taxon>Lachnospirales</taxon>
        <taxon>Lachnospiraceae</taxon>
        <taxon>Kineothrix</taxon>
    </lineage>
</organism>
<protein>
    <submittedName>
        <fullName evidence="12">Alpha-galactosidase</fullName>
        <ecNumber evidence="12">3.2.1.22</ecNumber>
    </submittedName>
</protein>
<evidence type="ECO:0000256" key="9">
    <source>
        <dbReference type="ARBA" id="ARBA00023295"/>
    </source>
</evidence>
<sequence length="451" mass="51818">MFIKHQEERMSRKFTFIGAGSLDFTRDLVRDILTFDAFDDCQFMLMDINEKRLQYAEEGVRRIIKAGKHKATVQMTTDRKEALRDSDGVLITILQGGVDVWRHDIEIPEKYGVDICVGDTRGPAGIFRFLRTAPVMLDIIHDIEEVCPDAIILNYTNPMAMLVSYLQSQTKLNVTGLCHSVQGTAKMLGEWIGAKEEEINYLCAGINHQAFYLKFEVNGEDAYPRIWDAIKKDEVANEEPVRIEMMKSLHYFPTESSGHNSEYNSWFRKRKDLIEKYCTHGTGWNPGEHAYILKEYLEREDTWEKEYQDWLESGQIDLERGEEYASNIFNAIFGDGTPYFFNANLKNKNYITNIEENACVEIPVVATQKGITAIKQVTLPEHLSIMINNSAKIEELAVRAAIEGDPMKVFQAILFDPLTSSVCSTDEIHSMVQEMLMKNEKYLTYFKSLKI</sequence>
<dbReference type="GO" id="GO:0004557">
    <property type="term" value="F:alpha-galactosidase activity"/>
    <property type="evidence" value="ECO:0007669"/>
    <property type="project" value="UniProtKB-EC"/>
</dbReference>
<comment type="cofactor">
    <cofactor evidence="10">
        <name>NAD(+)</name>
        <dbReference type="ChEBI" id="CHEBI:57540"/>
    </cofactor>
    <text evidence="10">Binds 1 NAD(+) per subunit.</text>
</comment>
<gene>
    <name evidence="12" type="primary">melA</name>
    <name evidence="12" type="ORF">V6984_07085</name>
</gene>
<dbReference type="PANTHER" id="PTHR32092">
    <property type="entry name" value="6-PHOSPHO-BETA-GLUCOSIDASE-RELATED"/>
    <property type="match status" value="1"/>
</dbReference>
<dbReference type="Pfam" id="PF11975">
    <property type="entry name" value="Glyco_hydro_4C"/>
    <property type="match status" value="1"/>
</dbReference>
<evidence type="ECO:0000256" key="2">
    <source>
        <dbReference type="ARBA" id="ARBA00010141"/>
    </source>
</evidence>
<dbReference type="EMBL" id="CP146256">
    <property type="protein sequence ID" value="XAH75515.1"/>
    <property type="molecule type" value="Genomic_DNA"/>
</dbReference>
<dbReference type="Gene3D" id="3.90.1820.10">
    <property type="entry name" value="AglA-like glucosidase"/>
    <property type="match status" value="1"/>
</dbReference>
<keyword evidence="9 10" id="KW-0326">Glycosidase</keyword>
<dbReference type="EC" id="3.2.1.22" evidence="12"/>
<keyword evidence="6 10" id="KW-0520">NAD</keyword>
<dbReference type="InterPro" id="IPR036291">
    <property type="entry name" value="NAD(P)-bd_dom_sf"/>
</dbReference>
<evidence type="ECO:0000256" key="8">
    <source>
        <dbReference type="ARBA" id="ARBA00023277"/>
    </source>
</evidence>
<dbReference type="Proteomes" id="UP001451571">
    <property type="component" value="Chromosome"/>
</dbReference>
<dbReference type="PANTHER" id="PTHR32092:SF6">
    <property type="entry name" value="ALPHA-GALACTOSIDASE"/>
    <property type="match status" value="1"/>
</dbReference>
<evidence type="ECO:0000313" key="13">
    <source>
        <dbReference type="Proteomes" id="UP001451571"/>
    </source>
</evidence>
<evidence type="ECO:0000256" key="3">
    <source>
        <dbReference type="ARBA" id="ARBA00011881"/>
    </source>
</evidence>
<keyword evidence="5 10" id="KW-0378">Hydrolase</keyword>
<accession>A0ABZ3F1J5</accession>
<keyword evidence="13" id="KW-1185">Reference proteome</keyword>
<dbReference type="PRINTS" id="PR00732">
    <property type="entry name" value="GLHYDRLASE4"/>
</dbReference>
<feature type="domain" description="Glycosyl hydrolase family 4 C-terminal" evidence="11">
    <location>
        <begin position="203"/>
        <end position="419"/>
    </location>
</feature>
<dbReference type="RefSeq" id="WP_342759081.1">
    <property type="nucleotide sequence ID" value="NZ_CP146256.1"/>
</dbReference>
<dbReference type="InterPro" id="IPR053715">
    <property type="entry name" value="GH4_Enzyme_sf"/>
</dbReference>
<keyword evidence="8" id="KW-0119">Carbohydrate metabolism</keyword>
<comment type="subunit">
    <text evidence="3">Homotetramer.</text>
</comment>
<dbReference type="SUPFAM" id="SSF51735">
    <property type="entry name" value="NAD(P)-binding Rossmann-fold domains"/>
    <property type="match status" value="1"/>
</dbReference>
<evidence type="ECO:0000256" key="10">
    <source>
        <dbReference type="RuleBase" id="RU361152"/>
    </source>
</evidence>